<proteinExistence type="inferred from homology"/>
<feature type="active site" evidence="5">
    <location>
        <position position="181"/>
    </location>
</feature>
<dbReference type="PANTHER" id="PTHR13683:SF274">
    <property type="entry name" value="PROTEIN ASPARTIC PROTEASE IN GUARD CELL 1"/>
    <property type="match status" value="1"/>
</dbReference>
<dbReference type="GO" id="GO:0004190">
    <property type="term" value="F:aspartic-type endopeptidase activity"/>
    <property type="evidence" value="ECO:0007669"/>
    <property type="project" value="InterPro"/>
</dbReference>
<dbReference type="PANTHER" id="PTHR13683">
    <property type="entry name" value="ASPARTYL PROTEASES"/>
    <property type="match status" value="1"/>
</dbReference>
<evidence type="ECO:0000313" key="8">
    <source>
        <dbReference type="EMBL" id="PRQ16491.1"/>
    </source>
</evidence>
<dbReference type="PROSITE" id="PS51767">
    <property type="entry name" value="PEPTIDASE_A1"/>
    <property type="match status" value="1"/>
</dbReference>
<dbReference type="InterPro" id="IPR033121">
    <property type="entry name" value="PEPTIDASE_A1"/>
</dbReference>
<dbReference type="EC" id="3.4.23.12" evidence="8"/>
<name>A0A2P6P3K5_ROSCH</name>
<feature type="active site" evidence="5">
    <location>
        <position position="379"/>
    </location>
</feature>
<evidence type="ECO:0000256" key="5">
    <source>
        <dbReference type="PIRSR" id="PIRSR601461-1"/>
    </source>
</evidence>
<feature type="signal peptide" evidence="6">
    <location>
        <begin position="1"/>
        <end position="27"/>
    </location>
</feature>
<evidence type="ECO:0000256" key="4">
    <source>
        <dbReference type="ARBA" id="ARBA00022801"/>
    </source>
</evidence>
<evidence type="ECO:0000256" key="6">
    <source>
        <dbReference type="SAM" id="SignalP"/>
    </source>
</evidence>
<dbReference type="InterPro" id="IPR032799">
    <property type="entry name" value="TAXi_C"/>
</dbReference>
<accession>A0A2P6P3K5</accession>
<dbReference type="Proteomes" id="UP000238479">
    <property type="component" value="Chromosome 7"/>
</dbReference>
<dbReference type="InterPro" id="IPR032861">
    <property type="entry name" value="TAXi_N"/>
</dbReference>
<gene>
    <name evidence="8" type="ORF">RchiOBHm_Chr7g0184841</name>
</gene>
<dbReference type="OrthoDB" id="2747330at2759"/>
<keyword evidence="9" id="KW-1185">Reference proteome</keyword>
<dbReference type="FunFam" id="2.40.70.10:FF:000031">
    <property type="entry name" value="Aspartyl protease AED1"/>
    <property type="match status" value="1"/>
</dbReference>
<dbReference type="SUPFAM" id="SSF50630">
    <property type="entry name" value="Acid proteases"/>
    <property type="match status" value="1"/>
</dbReference>
<comment type="similarity">
    <text evidence="1">Belongs to the peptidase A1 family.</text>
</comment>
<dbReference type="Gramene" id="PRQ16491">
    <property type="protein sequence ID" value="PRQ16491"/>
    <property type="gene ID" value="RchiOBHm_Chr7g0184841"/>
</dbReference>
<dbReference type="Pfam" id="PF14541">
    <property type="entry name" value="TAXi_C"/>
    <property type="match status" value="1"/>
</dbReference>
<dbReference type="InterPro" id="IPR001969">
    <property type="entry name" value="Aspartic_peptidase_AS"/>
</dbReference>
<evidence type="ECO:0000256" key="2">
    <source>
        <dbReference type="ARBA" id="ARBA00022670"/>
    </source>
</evidence>
<evidence type="ECO:0000256" key="1">
    <source>
        <dbReference type="ARBA" id="ARBA00007447"/>
    </source>
</evidence>
<sequence>MAQNPFRFFVLTFSALIFTTLFPPTLSRTVVSDTTVLDVAGSLSQAHDVISFDPQTLKPLDHQEAAELQPQAQAQLNSSSVSSLTLQLHPRESLYTSQHKDYRSLVRTRLARDSARVDSLNTKLRFALQGVNRADLEPMQTGIRPEDLSTPVTSGTSLGSGEYFTRVGVGNPAKQFYMVLDTGSDVNWLQCQPCSDCYQQADPVFNPTGSSTFRQLSCDAPQCSALQVSACRNGKCLYQVSYGDGSYTVGDYVTETVSFGNSGAINTIALGCGHDNEGLFVAAAGLLGLGGGSLSLPSQVKASSLSYCLVNRDSSASSTLEFNSAAPRDSVIAPLLKNRKLGTFYYVGLTGFSVGGRPVSIPPSLFQMDDAGNGGIIVDSGTAITRLQTAAYNALRDAFKRLAPDLTPAGTFALFDTCYDLSGKTSVRVPTVSFLFSGGKSFPLPAKNYLIPVDNSGTFCFAFAPTSSALSIIGNVQQQGTRVSYDLANNRVGFSPNKC</sequence>
<keyword evidence="2" id="KW-0645">Protease</keyword>
<comment type="caution">
    <text evidence="8">The sequence shown here is derived from an EMBL/GenBank/DDBJ whole genome shotgun (WGS) entry which is preliminary data.</text>
</comment>
<feature type="chain" id="PRO_5015125969" evidence="6">
    <location>
        <begin position="28"/>
        <end position="499"/>
    </location>
</feature>
<evidence type="ECO:0000313" key="9">
    <source>
        <dbReference type="Proteomes" id="UP000238479"/>
    </source>
</evidence>
<dbReference type="PROSITE" id="PS00141">
    <property type="entry name" value="ASP_PROTEASE"/>
    <property type="match status" value="2"/>
</dbReference>
<reference evidence="8 9" key="1">
    <citation type="journal article" date="2018" name="Nat. Genet.">
        <title>The Rosa genome provides new insights in the design of modern roses.</title>
        <authorList>
            <person name="Bendahmane M."/>
        </authorList>
    </citation>
    <scope>NUCLEOTIDE SEQUENCE [LARGE SCALE GENOMIC DNA]</scope>
    <source>
        <strain evidence="9">cv. Old Blush</strain>
    </source>
</reference>
<keyword evidence="3 6" id="KW-0732">Signal</keyword>
<dbReference type="InterPro" id="IPR001461">
    <property type="entry name" value="Aspartic_peptidase_A1"/>
</dbReference>
<dbReference type="GO" id="GO:0006508">
    <property type="term" value="P:proteolysis"/>
    <property type="evidence" value="ECO:0007669"/>
    <property type="project" value="UniProtKB-KW"/>
</dbReference>
<feature type="domain" description="Peptidase A1" evidence="7">
    <location>
        <begin position="163"/>
        <end position="495"/>
    </location>
</feature>
<dbReference type="EMBL" id="PDCK01000045">
    <property type="protein sequence ID" value="PRQ16491.1"/>
    <property type="molecule type" value="Genomic_DNA"/>
</dbReference>
<dbReference type="OMA" id="LTCDAQQ"/>
<evidence type="ECO:0000256" key="3">
    <source>
        <dbReference type="ARBA" id="ARBA00022729"/>
    </source>
</evidence>
<evidence type="ECO:0000259" key="7">
    <source>
        <dbReference type="PROSITE" id="PS51767"/>
    </source>
</evidence>
<keyword evidence="4 8" id="KW-0378">Hydrolase</keyword>
<dbReference type="AlphaFoldDB" id="A0A2P6P3K5"/>
<dbReference type="FunFam" id="2.40.70.10:FF:000010">
    <property type="entry name" value="Aspartyl protease family protein 2"/>
    <property type="match status" value="1"/>
</dbReference>
<dbReference type="InterPro" id="IPR021109">
    <property type="entry name" value="Peptidase_aspartic_dom_sf"/>
</dbReference>
<dbReference type="STRING" id="74649.A0A2P6P3K5"/>
<dbReference type="Gene3D" id="2.40.70.10">
    <property type="entry name" value="Acid Proteases"/>
    <property type="match status" value="2"/>
</dbReference>
<protein>
    <submittedName>
        <fullName evidence="8">Putative nepenthesin</fullName>
        <ecNumber evidence="8">3.4.23.12</ecNumber>
    </submittedName>
</protein>
<dbReference type="Pfam" id="PF14543">
    <property type="entry name" value="TAXi_N"/>
    <property type="match status" value="1"/>
</dbReference>
<organism evidence="8 9">
    <name type="scientific">Rosa chinensis</name>
    <name type="common">China rose</name>
    <dbReference type="NCBI Taxonomy" id="74649"/>
    <lineage>
        <taxon>Eukaryota</taxon>
        <taxon>Viridiplantae</taxon>
        <taxon>Streptophyta</taxon>
        <taxon>Embryophyta</taxon>
        <taxon>Tracheophyta</taxon>
        <taxon>Spermatophyta</taxon>
        <taxon>Magnoliopsida</taxon>
        <taxon>eudicotyledons</taxon>
        <taxon>Gunneridae</taxon>
        <taxon>Pentapetalae</taxon>
        <taxon>rosids</taxon>
        <taxon>fabids</taxon>
        <taxon>Rosales</taxon>
        <taxon>Rosaceae</taxon>
        <taxon>Rosoideae</taxon>
        <taxon>Rosoideae incertae sedis</taxon>
        <taxon>Rosa</taxon>
    </lineage>
</organism>